<dbReference type="Proteomes" id="UP001154114">
    <property type="component" value="Chromosome 26"/>
</dbReference>
<keyword evidence="2" id="KW-0732">Signal</keyword>
<feature type="compositionally biased region" description="Pro residues" evidence="1">
    <location>
        <begin position="675"/>
        <end position="691"/>
    </location>
</feature>
<reference evidence="3" key="1">
    <citation type="submission" date="2021-12" db="EMBL/GenBank/DDBJ databases">
        <authorList>
            <person name="King R."/>
        </authorList>
    </citation>
    <scope>NUCLEOTIDE SEQUENCE</scope>
</reference>
<sequence length="783" mass="89290">MRYADQMKAAVILVILQITATRTAKSNAPSVHEVINEQARVDDKRPLPYGNPLAGNSLQNAKLHAQHQQAMFNAERVRQHRAQLQRWNKAPLQVDSYMKAYRESQESHHLALEQMQATQNQKKPSRQLGLEQVPATQSQRKPKRPERPNLKNRPQLEPVKITRADAVDKSRNHRSYGSVHYANVVQKKRKINTAPGPTYDQGVTIRPNGNIGLNNLEKEPEGLYTSVIPSKTQYVYPKLYSQMHTYQSADDIHALNTLLAKQPQDQLSSLNTLLHANKEKENSLETPIDLFFYLNDPSSGNKYTTQNGHNTNFNGPYATEFVNYEDHKPITEEVDDIEDDRKDALRVFPPSTPSTMAPVYEDPTTTKSNYYKIEVEQTISGNKPKNVEFTSQEPHYSSLTYEKPLSYYAHEPTAEGAKYLHPQQTGVQHLSQDGTGVSAYGDDDVSIKLRKKRQLDTELFLLGNETAHVDEPIALNQNQFIALNKTVSTQIDVGLQENNVTSDNFNQNLDRNDTLPKAEEWKRYRTVYDDHPAGEAKDYSDYYEDDGDKDYSYDGDYDPEDEFNSPDFDYDTPNIKRPRPSAPTFNRPNIQRLKNRNPKGSFSNRYASFKHPSFSDFHSGSSYEYSPPTSYESPQDYSISYESPSPSYSSHITSYDPPPTNYGPPSSSYGSPSPSYGPPVPTYGPPKPTYGPPSTDYGQPKIQIRAQKEVSSILHSLEPVYMLTESQLKNIVGHNNVNVQHLDVFQYPTVTKGRKRKPRKLKKRRRRPRKFGKLHKLNKIVHY</sequence>
<proteinExistence type="predicted"/>
<gene>
    <name evidence="3" type="ORF">CINC_LOCUS8312</name>
</gene>
<evidence type="ECO:0000256" key="1">
    <source>
        <dbReference type="SAM" id="MobiDB-lite"/>
    </source>
</evidence>
<dbReference type="AlphaFoldDB" id="A0A9N8Q1S7"/>
<dbReference type="EMBL" id="LR824029">
    <property type="protein sequence ID" value="CAD0206015.1"/>
    <property type="molecule type" value="Genomic_DNA"/>
</dbReference>
<feature type="region of interest" description="Disordered" evidence="1">
    <location>
        <begin position="618"/>
        <end position="694"/>
    </location>
</feature>
<feature type="compositionally biased region" description="Basic and acidic residues" evidence="1">
    <location>
        <begin position="160"/>
        <end position="170"/>
    </location>
</feature>
<feature type="region of interest" description="Disordered" evidence="1">
    <location>
        <begin position="115"/>
        <end position="174"/>
    </location>
</feature>
<evidence type="ECO:0000313" key="3">
    <source>
        <dbReference type="EMBL" id="CAD0206015.1"/>
    </source>
</evidence>
<name>A0A9N8Q1S7_CHRIL</name>
<feature type="compositionally biased region" description="Low complexity" evidence="1">
    <location>
        <begin position="663"/>
        <end position="674"/>
    </location>
</feature>
<protein>
    <submittedName>
        <fullName evidence="3">Uncharacterized protein</fullName>
    </submittedName>
</protein>
<organism evidence="3 4">
    <name type="scientific">Chrysodeixis includens</name>
    <name type="common">Soybean looper</name>
    <name type="synonym">Pseudoplusia includens</name>
    <dbReference type="NCBI Taxonomy" id="689277"/>
    <lineage>
        <taxon>Eukaryota</taxon>
        <taxon>Metazoa</taxon>
        <taxon>Ecdysozoa</taxon>
        <taxon>Arthropoda</taxon>
        <taxon>Hexapoda</taxon>
        <taxon>Insecta</taxon>
        <taxon>Pterygota</taxon>
        <taxon>Neoptera</taxon>
        <taxon>Endopterygota</taxon>
        <taxon>Lepidoptera</taxon>
        <taxon>Glossata</taxon>
        <taxon>Ditrysia</taxon>
        <taxon>Noctuoidea</taxon>
        <taxon>Noctuidae</taxon>
        <taxon>Plusiinae</taxon>
        <taxon>Chrysodeixis</taxon>
    </lineage>
</organism>
<evidence type="ECO:0000313" key="4">
    <source>
        <dbReference type="Proteomes" id="UP001154114"/>
    </source>
</evidence>
<feature type="compositionally biased region" description="Low complexity" evidence="1">
    <location>
        <begin position="619"/>
        <end position="655"/>
    </location>
</feature>
<feature type="chain" id="PRO_5040294483" evidence="2">
    <location>
        <begin position="24"/>
        <end position="783"/>
    </location>
</feature>
<accession>A0A9N8Q1S7</accession>
<feature type="signal peptide" evidence="2">
    <location>
        <begin position="1"/>
        <end position="23"/>
    </location>
</feature>
<evidence type="ECO:0000256" key="2">
    <source>
        <dbReference type="SAM" id="SignalP"/>
    </source>
</evidence>
<feature type="region of interest" description="Disordered" evidence="1">
    <location>
        <begin position="533"/>
        <end position="605"/>
    </location>
</feature>
<dbReference type="OrthoDB" id="6595597at2759"/>
<keyword evidence="4" id="KW-1185">Reference proteome</keyword>
<feature type="compositionally biased region" description="Acidic residues" evidence="1">
    <location>
        <begin position="541"/>
        <end position="570"/>
    </location>
</feature>